<organism evidence="4 5">
    <name type="scientific">Paenibacillus glacialis</name>
    <dbReference type="NCBI Taxonomy" id="494026"/>
    <lineage>
        <taxon>Bacteria</taxon>
        <taxon>Bacillati</taxon>
        <taxon>Bacillota</taxon>
        <taxon>Bacilli</taxon>
        <taxon>Bacillales</taxon>
        <taxon>Paenibacillaceae</taxon>
        <taxon>Paenibacillus</taxon>
    </lineage>
</organism>
<dbReference type="EMBL" id="LVJH01000017">
    <property type="protein sequence ID" value="OAB42858.1"/>
    <property type="molecule type" value="Genomic_DNA"/>
</dbReference>
<keyword evidence="5" id="KW-1185">Reference proteome</keyword>
<dbReference type="InterPro" id="IPR050624">
    <property type="entry name" value="HTH-type_Tx_Regulator"/>
</dbReference>
<evidence type="ECO:0000256" key="2">
    <source>
        <dbReference type="PROSITE-ProRule" id="PRU00335"/>
    </source>
</evidence>
<evidence type="ECO:0000313" key="4">
    <source>
        <dbReference type="EMBL" id="OAB42858.1"/>
    </source>
</evidence>
<feature type="DNA-binding region" description="H-T-H motif" evidence="2">
    <location>
        <begin position="28"/>
        <end position="47"/>
    </location>
</feature>
<protein>
    <submittedName>
        <fullName evidence="4">TetR family transcriptional regulator</fullName>
    </submittedName>
</protein>
<accession>A0A162KAD4</accession>
<comment type="caution">
    <text evidence="4">The sequence shown here is derived from an EMBL/GenBank/DDBJ whole genome shotgun (WGS) entry which is preliminary data.</text>
</comment>
<name>A0A162KAD4_9BACL</name>
<dbReference type="Proteomes" id="UP000076967">
    <property type="component" value="Unassembled WGS sequence"/>
</dbReference>
<evidence type="ECO:0000313" key="5">
    <source>
        <dbReference type="Proteomes" id="UP000076967"/>
    </source>
</evidence>
<dbReference type="SUPFAM" id="SSF46689">
    <property type="entry name" value="Homeodomain-like"/>
    <property type="match status" value="1"/>
</dbReference>
<dbReference type="STRING" id="494026.PGLA_10375"/>
<dbReference type="OrthoDB" id="9814200at2"/>
<dbReference type="RefSeq" id="WP_068532254.1">
    <property type="nucleotide sequence ID" value="NZ_LVJH01000017.1"/>
</dbReference>
<dbReference type="InterPro" id="IPR036271">
    <property type="entry name" value="Tet_transcr_reg_TetR-rel_C_sf"/>
</dbReference>
<dbReference type="SUPFAM" id="SSF48498">
    <property type="entry name" value="Tetracyclin repressor-like, C-terminal domain"/>
    <property type="match status" value="1"/>
</dbReference>
<dbReference type="InterPro" id="IPR001647">
    <property type="entry name" value="HTH_TetR"/>
</dbReference>
<dbReference type="InterPro" id="IPR023772">
    <property type="entry name" value="DNA-bd_HTH_TetR-type_CS"/>
</dbReference>
<evidence type="ECO:0000259" key="3">
    <source>
        <dbReference type="PROSITE" id="PS50977"/>
    </source>
</evidence>
<dbReference type="GO" id="GO:0003677">
    <property type="term" value="F:DNA binding"/>
    <property type="evidence" value="ECO:0007669"/>
    <property type="project" value="UniProtKB-UniRule"/>
</dbReference>
<dbReference type="Pfam" id="PF00440">
    <property type="entry name" value="TetR_N"/>
    <property type="match status" value="1"/>
</dbReference>
<dbReference type="InterPro" id="IPR009057">
    <property type="entry name" value="Homeodomain-like_sf"/>
</dbReference>
<dbReference type="Gene3D" id="1.10.357.10">
    <property type="entry name" value="Tetracycline Repressor, domain 2"/>
    <property type="match status" value="1"/>
</dbReference>
<proteinExistence type="predicted"/>
<keyword evidence="1 2" id="KW-0238">DNA-binding</keyword>
<feature type="domain" description="HTH tetR-type" evidence="3">
    <location>
        <begin position="5"/>
        <end position="65"/>
    </location>
</feature>
<dbReference type="PROSITE" id="PS50977">
    <property type="entry name" value="HTH_TETR_2"/>
    <property type="match status" value="1"/>
</dbReference>
<dbReference type="PANTHER" id="PTHR43479:SF11">
    <property type="entry name" value="ACREF_ENVCD OPERON REPRESSOR-RELATED"/>
    <property type="match status" value="1"/>
</dbReference>
<evidence type="ECO:0000256" key="1">
    <source>
        <dbReference type="ARBA" id="ARBA00023125"/>
    </source>
</evidence>
<dbReference type="PRINTS" id="PR00455">
    <property type="entry name" value="HTHTETR"/>
</dbReference>
<reference evidence="4 5" key="1">
    <citation type="submission" date="2016-03" db="EMBL/GenBank/DDBJ databases">
        <title>Draft genome sequence of Paenibacillus glacialis DSM 22343.</title>
        <authorList>
            <person name="Shin S.-K."/>
            <person name="Yi H."/>
        </authorList>
    </citation>
    <scope>NUCLEOTIDE SEQUENCE [LARGE SCALE GENOMIC DNA]</scope>
    <source>
        <strain evidence="4 5">DSM 22343</strain>
    </source>
</reference>
<dbReference type="Gene3D" id="1.10.10.60">
    <property type="entry name" value="Homeodomain-like"/>
    <property type="match status" value="1"/>
</dbReference>
<dbReference type="PROSITE" id="PS01081">
    <property type="entry name" value="HTH_TETR_1"/>
    <property type="match status" value="1"/>
</dbReference>
<dbReference type="AlphaFoldDB" id="A0A162KAD4"/>
<gene>
    <name evidence="4" type="ORF">PGLA_10375</name>
</gene>
<dbReference type="PANTHER" id="PTHR43479">
    <property type="entry name" value="ACREF/ENVCD OPERON REPRESSOR-RELATED"/>
    <property type="match status" value="1"/>
</dbReference>
<sequence length="191" mass="22170">MASNNKTHQNIVDASYKLFSEYGFDKTSLSMIAAEVGITKPAIYYHFASKEALIDYLFEDSFKDYHFEAYFTIDEFTSINFQEMLIENGLRILLLEDEDDSVMRILNEFLLTITRNENYHKRLLQMQEDFLNGFSELLEKGVTLGVVSPMNITARAHVLAMVFDNISSYMLMGLKLDYRLIWIEAVNNAIR</sequence>